<proteinExistence type="predicted"/>
<evidence type="ECO:0000313" key="2">
    <source>
        <dbReference type="Proteomes" id="UP000828390"/>
    </source>
</evidence>
<protein>
    <submittedName>
        <fullName evidence="1">Uncharacterized protein</fullName>
    </submittedName>
</protein>
<comment type="caution">
    <text evidence="1">The sequence shown here is derived from an EMBL/GenBank/DDBJ whole genome shotgun (WGS) entry which is preliminary data.</text>
</comment>
<dbReference type="Proteomes" id="UP000828390">
    <property type="component" value="Unassembled WGS sequence"/>
</dbReference>
<accession>A0A9D4DBH2</accession>
<reference evidence="1" key="1">
    <citation type="journal article" date="2019" name="bioRxiv">
        <title>The Genome of the Zebra Mussel, Dreissena polymorpha: A Resource for Invasive Species Research.</title>
        <authorList>
            <person name="McCartney M.A."/>
            <person name="Auch B."/>
            <person name="Kono T."/>
            <person name="Mallez S."/>
            <person name="Zhang Y."/>
            <person name="Obille A."/>
            <person name="Becker A."/>
            <person name="Abrahante J.E."/>
            <person name="Garbe J."/>
            <person name="Badalamenti J.P."/>
            <person name="Herman A."/>
            <person name="Mangelson H."/>
            <person name="Liachko I."/>
            <person name="Sullivan S."/>
            <person name="Sone E.D."/>
            <person name="Koren S."/>
            <person name="Silverstein K.A.T."/>
            <person name="Beckman K.B."/>
            <person name="Gohl D.M."/>
        </authorList>
    </citation>
    <scope>NUCLEOTIDE SEQUENCE</scope>
    <source>
        <strain evidence="1">Duluth1</strain>
        <tissue evidence="1">Whole animal</tissue>
    </source>
</reference>
<name>A0A9D4DBH2_DREPO</name>
<evidence type="ECO:0000313" key="1">
    <source>
        <dbReference type="EMBL" id="KAH3741875.1"/>
    </source>
</evidence>
<dbReference type="EMBL" id="JAIWYP010000011">
    <property type="protein sequence ID" value="KAH3741875.1"/>
    <property type="molecule type" value="Genomic_DNA"/>
</dbReference>
<organism evidence="1 2">
    <name type="scientific">Dreissena polymorpha</name>
    <name type="common">Zebra mussel</name>
    <name type="synonym">Mytilus polymorpha</name>
    <dbReference type="NCBI Taxonomy" id="45954"/>
    <lineage>
        <taxon>Eukaryota</taxon>
        <taxon>Metazoa</taxon>
        <taxon>Spiralia</taxon>
        <taxon>Lophotrochozoa</taxon>
        <taxon>Mollusca</taxon>
        <taxon>Bivalvia</taxon>
        <taxon>Autobranchia</taxon>
        <taxon>Heteroconchia</taxon>
        <taxon>Euheterodonta</taxon>
        <taxon>Imparidentia</taxon>
        <taxon>Neoheterodontei</taxon>
        <taxon>Myida</taxon>
        <taxon>Dreissenoidea</taxon>
        <taxon>Dreissenidae</taxon>
        <taxon>Dreissena</taxon>
    </lineage>
</organism>
<gene>
    <name evidence="1" type="ORF">DPMN_048605</name>
</gene>
<dbReference type="AlphaFoldDB" id="A0A9D4DBH2"/>
<keyword evidence="2" id="KW-1185">Reference proteome</keyword>
<sequence>MLMKRSDVGFELTISRPLSGHLIHYTSATNAEQCFDRIATNSGRGIKCGDEDIARHAAEGGRADIRPKPIAILTIRITLKNAPPPGVFEATETIFKLIQDIIGTYLLTKFIKIGK</sequence>
<reference evidence="1" key="2">
    <citation type="submission" date="2020-11" db="EMBL/GenBank/DDBJ databases">
        <authorList>
            <person name="McCartney M.A."/>
            <person name="Auch B."/>
            <person name="Kono T."/>
            <person name="Mallez S."/>
            <person name="Becker A."/>
            <person name="Gohl D.M."/>
            <person name="Silverstein K.A.T."/>
            <person name="Koren S."/>
            <person name="Bechman K.B."/>
            <person name="Herman A."/>
            <person name="Abrahante J.E."/>
            <person name="Garbe J."/>
        </authorList>
    </citation>
    <scope>NUCLEOTIDE SEQUENCE</scope>
    <source>
        <strain evidence="1">Duluth1</strain>
        <tissue evidence="1">Whole animal</tissue>
    </source>
</reference>